<dbReference type="Proteomes" id="UP000246991">
    <property type="component" value="Unassembled WGS sequence"/>
</dbReference>
<proteinExistence type="predicted"/>
<evidence type="ECO:0000313" key="3">
    <source>
        <dbReference type="Proteomes" id="UP000246991"/>
    </source>
</evidence>
<dbReference type="SUPFAM" id="SSF57997">
    <property type="entry name" value="Tropomyosin"/>
    <property type="match status" value="1"/>
</dbReference>
<feature type="region of interest" description="Disordered" evidence="1">
    <location>
        <begin position="75"/>
        <end position="95"/>
    </location>
</feature>
<dbReference type="EMBL" id="PYWC01000007">
    <property type="protein sequence ID" value="PWW79677.1"/>
    <property type="molecule type" value="Genomic_DNA"/>
</dbReference>
<name>A0A317T1N1_9PEZI</name>
<sequence length="140" mass="15806">MEEMLRDPLQEMLRRIDQRFQGLEEIGERVERATREIGERLGRVEQGLGRVEQGLGRVEQGLGRAEQRLMRGEKRLGRMGQKAGQNTQIGEDYRGVQRNAEQVKGRVSQVDQKVIGEAKNAEKNGAKYLAHPGGARLLTN</sequence>
<comment type="caution">
    <text evidence="2">The sequence shown here is derived from an EMBL/GenBank/DDBJ whole genome shotgun (WGS) entry which is preliminary data.</text>
</comment>
<evidence type="ECO:0008006" key="4">
    <source>
        <dbReference type="Google" id="ProtNLM"/>
    </source>
</evidence>
<organism evidence="2 3">
    <name type="scientific">Tuber magnatum</name>
    <name type="common">white Piedmont truffle</name>
    <dbReference type="NCBI Taxonomy" id="42249"/>
    <lineage>
        <taxon>Eukaryota</taxon>
        <taxon>Fungi</taxon>
        <taxon>Dikarya</taxon>
        <taxon>Ascomycota</taxon>
        <taxon>Pezizomycotina</taxon>
        <taxon>Pezizomycetes</taxon>
        <taxon>Pezizales</taxon>
        <taxon>Tuberaceae</taxon>
        <taxon>Tuber</taxon>
    </lineage>
</organism>
<accession>A0A317T1N1</accession>
<dbReference type="Gene3D" id="1.20.5.340">
    <property type="match status" value="1"/>
</dbReference>
<protein>
    <recommendedName>
        <fullName evidence="4">t-SNARE coiled-coil homology domain-containing protein</fullName>
    </recommendedName>
</protein>
<evidence type="ECO:0000313" key="2">
    <source>
        <dbReference type="EMBL" id="PWW79677.1"/>
    </source>
</evidence>
<evidence type="ECO:0000256" key="1">
    <source>
        <dbReference type="SAM" id="MobiDB-lite"/>
    </source>
</evidence>
<dbReference type="AlphaFoldDB" id="A0A317T1N1"/>
<keyword evidence="3" id="KW-1185">Reference proteome</keyword>
<gene>
    <name evidence="2" type="ORF">C7212DRAFT_362095</name>
</gene>
<reference evidence="2 3" key="1">
    <citation type="submission" date="2018-03" db="EMBL/GenBank/DDBJ databases">
        <title>Genomes of Pezizomycetes fungi and the evolution of truffles.</title>
        <authorList>
            <person name="Murat C."/>
            <person name="Payen T."/>
            <person name="Noel B."/>
            <person name="Kuo A."/>
            <person name="Martin F.M."/>
        </authorList>
    </citation>
    <scope>NUCLEOTIDE SEQUENCE [LARGE SCALE GENOMIC DNA]</scope>
    <source>
        <strain evidence="2">091103-1</strain>
    </source>
</reference>